<evidence type="ECO:0000256" key="1">
    <source>
        <dbReference type="ARBA" id="ARBA00004141"/>
    </source>
</evidence>
<comment type="caution">
    <text evidence="7">The sequence shown here is derived from an EMBL/GenBank/DDBJ whole genome shotgun (WGS) entry which is preliminary data.</text>
</comment>
<dbReference type="PANTHER" id="PTHR37422">
    <property type="entry name" value="TEICHURONIC ACID BIOSYNTHESIS PROTEIN TUAE"/>
    <property type="match status" value="1"/>
</dbReference>
<keyword evidence="3 5" id="KW-1133">Transmembrane helix</keyword>
<evidence type="ECO:0000256" key="5">
    <source>
        <dbReference type="SAM" id="Phobius"/>
    </source>
</evidence>
<feature type="transmembrane region" description="Helical" evidence="5">
    <location>
        <begin position="115"/>
        <end position="137"/>
    </location>
</feature>
<dbReference type="GO" id="GO:0016874">
    <property type="term" value="F:ligase activity"/>
    <property type="evidence" value="ECO:0007669"/>
    <property type="project" value="UniProtKB-KW"/>
</dbReference>
<dbReference type="InterPro" id="IPR051533">
    <property type="entry name" value="WaaL-like"/>
</dbReference>
<feature type="domain" description="O-antigen ligase-related" evidence="6">
    <location>
        <begin position="180"/>
        <end position="319"/>
    </location>
</feature>
<dbReference type="RefSeq" id="WP_186934416.1">
    <property type="nucleotide sequence ID" value="NZ_JACOPS010000001.1"/>
</dbReference>
<reference evidence="7 8" key="1">
    <citation type="submission" date="2020-08" db="EMBL/GenBank/DDBJ databases">
        <title>Genome public.</title>
        <authorList>
            <person name="Liu C."/>
            <person name="Sun Q."/>
        </authorList>
    </citation>
    <scope>NUCLEOTIDE SEQUENCE [LARGE SCALE GENOMIC DNA]</scope>
    <source>
        <strain evidence="7 8">NSJ-71</strain>
    </source>
</reference>
<evidence type="ECO:0000259" key="6">
    <source>
        <dbReference type="Pfam" id="PF04932"/>
    </source>
</evidence>
<evidence type="ECO:0000256" key="4">
    <source>
        <dbReference type="ARBA" id="ARBA00023136"/>
    </source>
</evidence>
<dbReference type="PANTHER" id="PTHR37422:SF13">
    <property type="entry name" value="LIPOPOLYSACCHARIDE BIOSYNTHESIS PROTEIN PA4999-RELATED"/>
    <property type="match status" value="1"/>
</dbReference>
<feature type="transmembrane region" description="Helical" evidence="5">
    <location>
        <begin position="149"/>
        <end position="169"/>
    </location>
</feature>
<organism evidence="7 8">
    <name type="scientific">Ruminococcus intestinalis</name>
    <dbReference type="NCBI Taxonomy" id="2763066"/>
    <lineage>
        <taxon>Bacteria</taxon>
        <taxon>Bacillati</taxon>
        <taxon>Bacillota</taxon>
        <taxon>Clostridia</taxon>
        <taxon>Eubacteriales</taxon>
        <taxon>Oscillospiraceae</taxon>
        <taxon>Ruminococcus</taxon>
    </lineage>
</organism>
<evidence type="ECO:0000256" key="3">
    <source>
        <dbReference type="ARBA" id="ARBA00022989"/>
    </source>
</evidence>
<keyword evidence="4 5" id="KW-0472">Membrane</keyword>
<sequence length="559" mass="63205">MGKIKEFLSDTYAAEWILLLSLVLSGGFNEYVGCVLSAIISVLLIVKIAQNRNLVVNINITSLSIAVITLLYLISCFYAIDSGMAFVGFLKFLPVLLYMLLLMQDKGIKEHLIALLPYVALALGVLSLVLVFIPATRDYFTVSDRLAGFFQYPNTFALFLLVGELTALSKEKLKPIDIISALLLIILLLFTGSRAVFILAVFSNVLIIFFRKGKKVKILLGIVVAVLAVAVLLMLPLFNNSEIFSRYFTISFTESTFVGRLLYYFDAFPLILRHPFGLGYMGYYYVQQSIQTGVYSVMFIHNDFLQLLLDVGWIPCLLFVVGIIKSFFRKGNSAGKRIILLTVFLHCLFDFDLQFISMFFILLLFLNYNDGKQLELKKGTVFVFSFVITGLLSLYFAVALGLAHFGFNQAADSMFPGNTQNKVDLLIAEDDIVTQNEIADRIISQNEYVQIAYSAKARYAFSQGDFESLISYKNKIFQIAPFSYDEYEDYCYMLIQGIQLYKQAGDEYSTEVCEQQLLKTADRLDRLDDKLSNLGRKIVDQPKTDLPDDIVKYINSLES</sequence>
<dbReference type="Proteomes" id="UP000636755">
    <property type="component" value="Unassembled WGS sequence"/>
</dbReference>
<comment type="subcellular location">
    <subcellularLocation>
        <location evidence="1">Membrane</location>
        <topology evidence="1">Multi-pass membrane protein</topology>
    </subcellularLocation>
</comment>
<dbReference type="Pfam" id="PF04932">
    <property type="entry name" value="Wzy_C"/>
    <property type="match status" value="1"/>
</dbReference>
<feature type="transmembrane region" description="Helical" evidence="5">
    <location>
        <begin position="216"/>
        <end position="235"/>
    </location>
</feature>
<feature type="transmembrane region" description="Helical" evidence="5">
    <location>
        <begin position="381"/>
        <end position="405"/>
    </location>
</feature>
<accession>A0ABR7HHI3</accession>
<feature type="transmembrane region" description="Helical" evidence="5">
    <location>
        <begin position="86"/>
        <end position="103"/>
    </location>
</feature>
<dbReference type="InterPro" id="IPR007016">
    <property type="entry name" value="O-antigen_ligase-rel_domated"/>
</dbReference>
<dbReference type="EMBL" id="JACOPS010000001">
    <property type="protein sequence ID" value="MBC5726952.1"/>
    <property type="molecule type" value="Genomic_DNA"/>
</dbReference>
<keyword evidence="8" id="KW-1185">Reference proteome</keyword>
<evidence type="ECO:0000313" key="8">
    <source>
        <dbReference type="Proteomes" id="UP000636755"/>
    </source>
</evidence>
<protein>
    <submittedName>
        <fullName evidence="7">O-antigen ligase family protein</fullName>
    </submittedName>
</protein>
<feature type="transmembrane region" description="Helical" evidence="5">
    <location>
        <begin position="16"/>
        <end position="46"/>
    </location>
</feature>
<feature type="transmembrane region" description="Helical" evidence="5">
    <location>
        <begin position="340"/>
        <end position="366"/>
    </location>
</feature>
<evidence type="ECO:0000313" key="7">
    <source>
        <dbReference type="EMBL" id="MBC5726952.1"/>
    </source>
</evidence>
<feature type="transmembrane region" description="Helical" evidence="5">
    <location>
        <begin position="58"/>
        <end position="80"/>
    </location>
</feature>
<evidence type="ECO:0000256" key="2">
    <source>
        <dbReference type="ARBA" id="ARBA00022692"/>
    </source>
</evidence>
<feature type="transmembrane region" description="Helical" evidence="5">
    <location>
        <begin position="304"/>
        <end position="328"/>
    </location>
</feature>
<name>A0ABR7HHI3_9FIRM</name>
<gene>
    <name evidence="7" type="ORF">H8R91_00130</name>
</gene>
<keyword evidence="2 5" id="KW-0812">Transmembrane</keyword>
<proteinExistence type="predicted"/>
<keyword evidence="7" id="KW-0436">Ligase</keyword>
<feature type="transmembrane region" description="Helical" evidence="5">
    <location>
        <begin position="181"/>
        <end position="210"/>
    </location>
</feature>